<dbReference type="EMBL" id="JARSBN010000002">
    <property type="protein sequence ID" value="MDG4715125.1"/>
    <property type="molecule type" value="Genomic_DNA"/>
</dbReference>
<evidence type="ECO:0000256" key="3">
    <source>
        <dbReference type="ARBA" id="ARBA00023004"/>
    </source>
</evidence>
<gene>
    <name evidence="6" type="ORF">P7122_04530</name>
</gene>
<evidence type="ECO:0000259" key="5">
    <source>
        <dbReference type="PROSITE" id="PS51007"/>
    </source>
</evidence>
<evidence type="ECO:0000256" key="4">
    <source>
        <dbReference type="PROSITE-ProRule" id="PRU00433"/>
    </source>
</evidence>
<sequence length="129" mass="14615">MKRFAFISIFIIVGGLFVLFFSLTTSYQQPGCGVKEFEPFCGTTNPSENASKGKQIFNTNCAVCHKLNKDMTGPALSKKAKFYDSISFSSFIKQNTRVHPIDSLYNSNCMKFPNLSNEDSYRLFEYISK</sequence>
<dbReference type="SUPFAM" id="SSF46626">
    <property type="entry name" value="Cytochrome c"/>
    <property type="match status" value="1"/>
</dbReference>
<dbReference type="InterPro" id="IPR009056">
    <property type="entry name" value="Cyt_c-like_dom"/>
</dbReference>
<proteinExistence type="predicted"/>
<evidence type="ECO:0000256" key="2">
    <source>
        <dbReference type="ARBA" id="ARBA00022723"/>
    </source>
</evidence>
<evidence type="ECO:0000256" key="1">
    <source>
        <dbReference type="ARBA" id="ARBA00022617"/>
    </source>
</evidence>
<dbReference type="InterPro" id="IPR036909">
    <property type="entry name" value="Cyt_c-like_dom_sf"/>
</dbReference>
<keyword evidence="3 4" id="KW-0408">Iron</keyword>
<name>A0ABT6FZM6_9FLAO</name>
<dbReference type="Gene3D" id="1.10.760.10">
    <property type="entry name" value="Cytochrome c-like domain"/>
    <property type="match status" value="1"/>
</dbReference>
<accession>A0ABT6FZM6</accession>
<evidence type="ECO:0000313" key="7">
    <source>
        <dbReference type="Proteomes" id="UP001529085"/>
    </source>
</evidence>
<dbReference type="RefSeq" id="WP_278004590.1">
    <property type="nucleotide sequence ID" value="NZ_JARSBN010000002.1"/>
</dbReference>
<evidence type="ECO:0000313" key="6">
    <source>
        <dbReference type="EMBL" id="MDG4715125.1"/>
    </source>
</evidence>
<dbReference type="Proteomes" id="UP001529085">
    <property type="component" value="Unassembled WGS sequence"/>
</dbReference>
<keyword evidence="1 4" id="KW-0349">Heme</keyword>
<protein>
    <submittedName>
        <fullName evidence="6">Cytochrome c</fullName>
    </submittedName>
</protein>
<feature type="domain" description="Cytochrome c" evidence="5">
    <location>
        <begin position="48"/>
        <end position="129"/>
    </location>
</feature>
<comment type="caution">
    <text evidence="6">The sequence shown here is derived from an EMBL/GenBank/DDBJ whole genome shotgun (WGS) entry which is preliminary data.</text>
</comment>
<keyword evidence="2 4" id="KW-0479">Metal-binding</keyword>
<dbReference type="PROSITE" id="PS51007">
    <property type="entry name" value="CYTC"/>
    <property type="match status" value="1"/>
</dbReference>
<organism evidence="6 7">
    <name type="scientific">Winogradskyella marincola</name>
    <dbReference type="NCBI Taxonomy" id="3037795"/>
    <lineage>
        <taxon>Bacteria</taxon>
        <taxon>Pseudomonadati</taxon>
        <taxon>Bacteroidota</taxon>
        <taxon>Flavobacteriia</taxon>
        <taxon>Flavobacteriales</taxon>
        <taxon>Flavobacteriaceae</taxon>
        <taxon>Winogradskyella</taxon>
    </lineage>
</organism>
<dbReference type="Pfam" id="PF00034">
    <property type="entry name" value="Cytochrom_C"/>
    <property type="match status" value="1"/>
</dbReference>
<keyword evidence="7" id="KW-1185">Reference proteome</keyword>
<reference evidence="6 7" key="1">
    <citation type="submission" date="2023-03" db="EMBL/GenBank/DDBJ databases">
        <title>Strain YYF002 represents a novel species in the genus Winogradskyella isolated from seawater.</title>
        <authorList>
            <person name="Fu Z.-Y."/>
        </authorList>
    </citation>
    <scope>NUCLEOTIDE SEQUENCE [LARGE SCALE GENOMIC DNA]</scope>
    <source>
        <strain evidence="6 7">YYF002</strain>
    </source>
</reference>